<keyword evidence="3" id="KW-1185">Reference proteome</keyword>
<proteinExistence type="predicted"/>
<reference evidence="2" key="1">
    <citation type="submission" date="2020-05" db="UniProtKB">
        <authorList>
            <consortium name="EnsemblMetazoa"/>
        </authorList>
    </citation>
    <scope>IDENTIFICATION</scope>
    <source>
        <strain evidence="2">TTRI</strain>
    </source>
</reference>
<name>A0A1A9VKT5_GLOAU</name>
<evidence type="ECO:0000256" key="1">
    <source>
        <dbReference type="SAM" id="MobiDB-lite"/>
    </source>
</evidence>
<accession>A0A1A9VKT5</accession>
<dbReference type="AlphaFoldDB" id="A0A1A9VKT5"/>
<feature type="compositionally biased region" description="Low complexity" evidence="1">
    <location>
        <begin position="15"/>
        <end position="28"/>
    </location>
</feature>
<evidence type="ECO:0000313" key="2">
    <source>
        <dbReference type="EnsemblMetazoa" id="GAUT039997-PA"/>
    </source>
</evidence>
<protein>
    <submittedName>
        <fullName evidence="2">Uncharacterized protein</fullName>
    </submittedName>
</protein>
<sequence length="274" mass="31067">MPSNSFEWFHGMQSPTNQPTNQQTNQPTGRTRFGIVSTVRLTTLAICFWCSNKRKLNTVQVVSEPSSFELMSKILAIAIDWTIGIHEDAGRVSESCSLINDEDTQILAQSYRKLFTSLLLRLRDYIRCTIVLIRNDQVAANINLLVVFLPWAAELPQPKERDETSSQNREQFSAININIECVNVVSKELASRAHRIASHRIVRMSYLRIPSSVLLFPIRVSGLLKLACVRKNILEVEDKLALSNGEILIVTPSSAHIFDHHVLVDRPYPYVPQN</sequence>
<dbReference type="EnsemblMetazoa" id="GAUT039997-RA">
    <property type="protein sequence ID" value="GAUT039997-PA"/>
    <property type="gene ID" value="GAUT039997"/>
</dbReference>
<dbReference type="Proteomes" id="UP000078200">
    <property type="component" value="Unassembled WGS sequence"/>
</dbReference>
<dbReference type="VEuPathDB" id="VectorBase:GAUT039997"/>
<evidence type="ECO:0000313" key="3">
    <source>
        <dbReference type="Proteomes" id="UP000078200"/>
    </source>
</evidence>
<feature type="region of interest" description="Disordered" evidence="1">
    <location>
        <begin position="1"/>
        <end position="29"/>
    </location>
</feature>
<organism evidence="2 3">
    <name type="scientific">Glossina austeni</name>
    <name type="common">Savannah tsetse fly</name>
    <dbReference type="NCBI Taxonomy" id="7395"/>
    <lineage>
        <taxon>Eukaryota</taxon>
        <taxon>Metazoa</taxon>
        <taxon>Ecdysozoa</taxon>
        <taxon>Arthropoda</taxon>
        <taxon>Hexapoda</taxon>
        <taxon>Insecta</taxon>
        <taxon>Pterygota</taxon>
        <taxon>Neoptera</taxon>
        <taxon>Endopterygota</taxon>
        <taxon>Diptera</taxon>
        <taxon>Brachycera</taxon>
        <taxon>Muscomorpha</taxon>
        <taxon>Hippoboscoidea</taxon>
        <taxon>Glossinidae</taxon>
        <taxon>Glossina</taxon>
    </lineage>
</organism>